<gene>
    <name evidence="2" type="ORF">NYM_LOCUS10289</name>
</gene>
<accession>A0A5K0ZEM5</accession>
<dbReference type="InterPro" id="IPR036390">
    <property type="entry name" value="WH_DNA-bd_sf"/>
</dbReference>
<reference evidence="2" key="1">
    <citation type="submission" date="2019-09" db="EMBL/GenBank/DDBJ databases">
        <authorList>
            <person name="Zhang L."/>
        </authorList>
    </citation>
    <scope>NUCLEOTIDE SEQUENCE</scope>
</reference>
<feature type="domain" description="Disease resistance protein Roq1-like winged-helix" evidence="1">
    <location>
        <begin position="42"/>
        <end position="107"/>
    </location>
</feature>
<dbReference type="InterPro" id="IPR058192">
    <property type="entry name" value="WHD_ROQ1-like"/>
</dbReference>
<dbReference type="EMBL" id="LR721778">
    <property type="protein sequence ID" value="VVV87834.1"/>
    <property type="molecule type" value="Genomic_DNA"/>
</dbReference>
<organism evidence="2">
    <name type="scientific">Nymphaea colorata</name>
    <name type="common">pocket water lily</name>
    <dbReference type="NCBI Taxonomy" id="210225"/>
    <lineage>
        <taxon>Eukaryota</taxon>
        <taxon>Viridiplantae</taxon>
        <taxon>Streptophyta</taxon>
        <taxon>Embryophyta</taxon>
        <taxon>Tracheophyta</taxon>
        <taxon>Spermatophyta</taxon>
        <taxon>Magnoliopsida</taxon>
        <taxon>Nymphaeales</taxon>
        <taxon>Nymphaeaceae</taxon>
        <taxon>Nymphaea</taxon>
    </lineage>
</organism>
<dbReference type="GO" id="GO:0006952">
    <property type="term" value="P:defense response"/>
    <property type="evidence" value="ECO:0007669"/>
    <property type="project" value="InterPro"/>
</dbReference>
<name>A0A5K0ZEM5_9MAGN</name>
<dbReference type="PANTHER" id="PTHR11017:SF385">
    <property type="entry name" value="DISEASE RESISTANCE PROTEIN (TIR-NBS-LRR CLASS)-RELATED"/>
    <property type="match status" value="1"/>
</dbReference>
<evidence type="ECO:0000313" key="2">
    <source>
        <dbReference type="EMBL" id="VVV87834.1"/>
    </source>
</evidence>
<sequence length="127" mass="14648">MYLSDKIDRDEWKDYLDMLQQTPEQDIQKCLQISYDGLYGVEKEIFLDIACFFIGHDQVQASVMWESLNWQPRSAIKALQKKSLITVRDDGKLDMHDLIRDMGRDVVPKPNHTNLGCGAGYAQLSTH</sequence>
<protein>
    <recommendedName>
        <fullName evidence="1">Disease resistance protein Roq1-like winged-helix domain-containing protein</fullName>
    </recommendedName>
</protein>
<evidence type="ECO:0000259" key="1">
    <source>
        <dbReference type="Pfam" id="PF23282"/>
    </source>
</evidence>
<dbReference type="SUPFAM" id="SSF46785">
    <property type="entry name" value="Winged helix' DNA-binding domain"/>
    <property type="match status" value="1"/>
</dbReference>
<dbReference type="Gramene" id="NC13G0295150.1">
    <property type="protein sequence ID" value="NC13G0295150.1:cds"/>
    <property type="gene ID" value="NC13G0295150"/>
</dbReference>
<dbReference type="InterPro" id="IPR044974">
    <property type="entry name" value="Disease_R_plants"/>
</dbReference>
<proteinExistence type="predicted"/>
<dbReference type="PANTHER" id="PTHR11017">
    <property type="entry name" value="LEUCINE-RICH REPEAT-CONTAINING PROTEIN"/>
    <property type="match status" value="1"/>
</dbReference>
<dbReference type="AlphaFoldDB" id="A0A5K0ZEM5"/>
<dbReference type="Pfam" id="PF23282">
    <property type="entry name" value="WHD_ROQ1"/>
    <property type="match status" value="1"/>
</dbReference>